<feature type="domain" description="Glycosyltransferase subfamily 4-like N-terminal" evidence="4">
    <location>
        <begin position="17"/>
        <end position="159"/>
    </location>
</feature>
<dbReference type="PANTHER" id="PTHR12526:SF510">
    <property type="entry name" value="D-INOSITOL 3-PHOSPHATE GLYCOSYLTRANSFERASE"/>
    <property type="match status" value="1"/>
</dbReference>
<dbReference type="InterPro" id="IPR001296">
    <property type="entry name" value="Glyco_trans_1"/>
</dbReference>
<organism evidence="5 6">
    <name type="scientific">Actinoallomurus vinaceus</name>
    <dbReference type="NCBI Taxonomy" id="1080074"/>
    <lineage>
        <taxon>Bacteria</taxon>
        <taxon>Bacillati</taxon>
        <taxon>Actinomycetota</taxon>
        <taxon>Actinomycetes</taxon>
        <taxon>Streptosporangiales</taxon>
        <taxon>Thermomonosporaceae</taxon>
        <taxon>Actinoallomurus</taxon>
    </lineage>
</organism>
<evidence type="ECO:0000313" key="5">
    <source>
        <dbReference type="EMBL" id="GAA4619731.1"/>
    </source>
</evidence>
<dbReference type="CDD" id="cd03801">
    <property type="entry name" value="GT4_PimA-like"/>
    <property type="match status" value="1"/>
</dbReference>
<dbReference type="InterPro" id="IPR028098">
    <property type="entry name" value="Glyco_trans_4-like_N"/>
</dbReference>
<accession>A0ABP8TZ79</accession>
<feature type="domain" description="Glycosyl transferase family 1" evidence="3">
    <location>
        <begin position="169"/>
        <end position="335"/>
    </location>
</feature>
<sequence>MRVIHVAPAAFGADGVYGGGERYPLMLARALASGVDCELVTFGPYARLIREPGGLRIRVLRRRGCWRGHPAHPLALGLPSALAGADVVHTHQLRSAPSRLAALVRRRHLAVTDHGLGGGGWCGLLPRLFERFLVVSRFSARTLNAPPGRTDVLYGGADPACYRPDPRADRAGVLFVGRITPHKGLDRLIRALPDDAELTVVGSGGHDPRPPESGYPALLVRLAAGKRVRFTGPVDDAEAARLYREAAVLVLPSVHRTCYGRTVAISELLGLTALEAMASGTPVICSRLGGLPEVVRDGETGFLTEPGDVGELRDRIRTLLADRPLARRLGDDARQLVLERFTWDHCAQRCLTAYATMLE</sequence>
<evidence type="ECO:0000259" key="4">
    <source>
        <dbReference type="Pfam" id="PF13439"/>
    </source>
</evidence>
<comment type="caution">
    <text evidence="5">The sequence shown here is derived from an EMBL/GenBank/DDBJ whole genome shotgun (WGS) entry which is preliminary data.</text>
</comment>
<protein>
    <recommendedName>
        <fullName evidence="7">Glycosyl transferase</fullName>
    </recommendedName>
</protein>
<gene>
    <name evidence="5" type="ORF">GCM10023196_000910</name>
</gene>
<dbReference type="Proteomes" id="UP001501442">
    <property type="component" value="Unassembled WGS sequence"/>
</dbReference>
<dbReference type="Gene3D" id="3.40.50.2000">
    <property type="entry name" value="Glycogen Phosphorylase B"/>
    <property type="match status" value="2"/>
</dbReference>
<dbReference type="SUPFAM" id="SSF53756">
    <property type="entry name" value="UDP-Glycosyltransferase/glycogen phosphorylase"/>
    <property type="match status" value="1"/>
</dbReference>
<dbReference type="Pfam" id="PF13439">
    <property type="entry name" value="Glyco_transf_4"/>
    <property type="match status" value="1"/>
</dbReference>
<keyword evidence="2" id="KW-0808">Transferase</keyword>
<reference evidence="6" key="1">
    <citation type="journal article" date="2019" name="Int. J. Syst. Evol. Microbiol.">
        <title>The Global Catalogue of Microorganisms (GCM) 10K type strain sequencing project: providing services to taxonomists for standard genome sequencing and annotation.</title>
        <authorList>
            <consortium name="The Broad Institute Genomics Platform"/>
            <consortium name="The Broad Institute Genome Sequencing Center for Infectious Disease"/>
            <person name="Wu L."/>
            <person name="Ma J."/>
        </authorList>
    </citation>
    <scope>NUCLEOTIDE SEQUENCE [LARGE SCALE GENOMIC DNA]</scope>
    <source>
        <strain evidence="6">JCM 17939</strain>
    </source>
</reference>
<dbReference type="RefSeq" id="WP_345428136.1">
    <property type="nucleotide sequence ID" value="NZ_BAABHK010000001.1"/>
</dbReference>
<evidence type="ECO:0000256" key="2">
    <source>
        <dbReference type="ARBA" id="ARBA00022679"/>
    </source>
</evidence>
<evidence type="ECO:0000256" key="1">
    <source>
        <dbReference type="ARBA" id="ARBA00022676"/>
    </source>
</evidence>
<evidence type="ECO:0008006" key="7">
    <source>
        <dbReference type="Google" id="ProtNLM"/>
    </source>
</evidence>
<keyword evidence="6" id="KW-1185">Reference proteome</keyword>
<name>A0ABP8TZ79_9ACTN</name>
<evidence type="ECO:0000259" key="3">
    <source>
        <dbReference type="Pfam" id="PF00534"/>
    </source>
</evidence>
<dbReference type="Pfam" id="PF00534">
    <property type="entry name" value="Glycos_transf_1"/>
    <property type="match status" value="1"/>
</dbReference>
<keyword evidence="1" id="KW-0328">Glycosyltransferase</keyword>
<dbReference type="PANTHER" id="PTHR12526">
    <property type="entry name" value="GLYCOSYLTRANSFERASE"/>
    <property type="match status" value="1"/>
</dbReference>
<dbReference type="EMBL" id="BAABHK010000001">
    <property type="protein sequence ID" value="GAA4619731.1"/>
    <property type="molecule type" value="Genomic_DNA"/>
</dbReference>
<proteinExistence type="predicted"/>
<evidence type="ECO:0000313" key="6">
    <source>
        <dbReference type="Proteomes" id="UP001501442"/>
    </source>
</evidence>